<evidence type="ECO:0000256" key="4">
    <source>
        <dbReference type="ARBA" id="ARBA00023242"/>
    </source>
</evidence>
<dbReference type="GO" id="GO:0005634">
    <property type="term" value="C:nucleus"/>
    <property type="evidence" value="ECO:0007669"/>
    <property type="project" value="UniProtKB-SubCell"/>
</dbReference>
<keyword evidence="3 5" id="KW-0690">Ribosome biogenesis</keyword>
<sequence length="351" mass="39050">MDVSDILASQASKNKSILVVEKDIPPDVDAGFLTVTDLNVIDKESYDHERETYLQSTARDSVQLLLSSLFSLPTLSSPEGPFAQLPTPTTQLPRAKPLPKPKPLTKWERFARAKGIHSQKRDKKVWDEERQAWVPRWGWKGKNKEEEAQWLHEVPANADADYDPAKDARVARKARAKQNERQHLQNLARGARHQLTATANYVVGTGVGAGMQTERKKEIDRTLATTRVSTASMGKFNRALEGEKKLRGVKRKFDPIERSVETEKSASLALIKKLGNDVRGSSKFKKDGDGDGKVLNVRKAVRFASGGRGAVSLALKTTTATQYGSDGKGKRKMQGKGNGRLRWLPTELYTH</sequence>
<proteinExistence type="inferred from homology"/>
<evidence type="ECO:0000256" key="3">
    <source>
        <dbReference type="ARBA" id="ARBA00022517"/>
    </source>
</evidence>
<dbReference type="Pfam" id="PF04939">
    <property type="entry name" value="RRS1"/>
    <property type="match status" value="1"/>
</dbReference>
<evidence type="ECO:0000256" key="5">
    <source>
        <dbReference type="RuleBase" id="RU364132"/>
    </source>
</evidence>
<dbReference type="EMBL" id="WTXG01000255">
    <property type="protein sequence ID" value="KAI0290081.1"/>
    <property type="molecule type" value="Genomic_DNA"/>
</dbReference>
<evidence type="ECO:0000313" key="7">
    <source>
        <dbReference type="Proteomes" id="UP001203297"/>
    </source>
</evidence>
<dbReference type="AlphaFoldDB" id="A0AAD4QIT0"/>
<evidence type="ECO:0000256" key="1">
    <source>
        <dbReference type="ARBA" id="ARBA00004123"/>
    </source>
</evidence>
<comment type="function">
    <text evidence="5">Involved in ribosomal large subunit assembly.</text>
</comment>
<comment type="caution">
    <text evidence="6">The sequence shown here is derived from an EMBL/GenBank/DDBJ whole genome shotgun (WGS) entry which is preliminary data.</text>
</comment>
<evidence type="ECO:0000313" key="6">
    <source>
        <dbReference type="EMBL" id="KAI0290081.1"/>
    </source>
</evidence>
<dbReference type="InterPro" id="IPR007023">
    <property type="entry name" value="Ribosom_reg"/>
</dbReference>
<accession>A0AAD4QIT0</accession>
<gene>
    <name evidence="6" type="ORF">B0F90DRAFT_1943067</name>
</gene>
<dbReference type="GO" id="GO:0042254">
    <property type="term" value="P:ribosome biogenesis"/>
    <property type="evidence" value="ECO:0007669"/>
    <property type="project" value="UniProtKB-KW"/>
</dbReference>
<protein>
    <recommendedName>
        <fullName evidence="5">Ribosome biogenesis regulatory protein</fullName>
    </recommendedName>
</protein>
<comment type="similarity">
    <text evidence="2 5">Belongs to the RRS1 family.</text>
</comment>
<organism evidence="6 7">
    <name type="scientific">Multifurca ochricompacta</name>
    <dbReference type="NCBI Taxonomy" id="376703"/>
    <lineage>
        <taxon>Eukaryota</taxon>
        <taxon>Fungi</taxon>
        <taxon>Dikarya</taxon>
        <taxon>Basidiomycota</taxon>
        <taxon>Agaricomycotina</taxon>
        <taxon>Agaricomycetes</taxon>
        <taxon>Russulales</taxon>
        <taxon>Russulaceae</taxon>
        <taxon>Multifurca</taxon>
    </lineage>
</organism>
<name>A0AAD4QIT0_9AGAM</name>
<reference evidence="6" key="1">
    <citation type="journal article" date="2022" name="New Phytol.">
        <title>Evolutionary transition to the ectomycorrhizal habit in the genomes of a hyperdiverse lineage of mushroom-forming fungi.</title>
        <authorList>
            <person name="Looney B."/>
            <person name="Miyauchi S."/>
            <person name="Morin E."/>
            <person name="Drula E."/>
            <person name="Courty P.E."/>
            <person name="Kohler A."/>
            <person name="Kuo A."/>
            <person name="LaButti K."/>
            <person name="Pangilinan J."/>
            <person name="Lipzen A."/>
            <person name="Riley R."/>
            <person name="Andreopoulos W."/>
            <person name="He G."/>
            <person name="Johnson J."/>
            <person name="Nolan M."/>
            <person name="Tritt A."/>
            <person name="Barry K.W."/>
            <person name="Grigoriev I.V."/>
            <person name="Nagy L.G."/>
            <person name="Hibbett D."/>
            <person name="Henrissat B."/>
            <person name="Matheny P.B."/>
            <person name="Labbe J."/>
            <person name="Martin F.M."/>
        </authorList>
    </citation>
    <scope>NUCLEOTIDE SEQUENCE</scope>
    <source>
        <strain evidence="6">BPL690</strain>
    </source>
</reference>
<dbReference type="Proteomes" id="UP001203297">
    <property type="component" value="Unassembled WGS sequence"/>
</dbReference>
<comment type="subcellular location">
    <subcellularLocation>
        <location evidence="1 5">Nucleus</location>
    </subcellularLocation>
</comment>
<keyword evidence="7" id="KW-1185">Reference proteome</keyword>
<evidence type="ECO:0000256" key="2">
    <source>
        <dbReference type="ARBA" id="ARBA00010077"/>
    </source>
</evidence>
<keyword evidence="4 5" id="KW-0539">Nucleus</keyword>